<name>A0A3P6Q6F4_ANISI</name>
<accession>A0A3P6Q6F4</accession>
<dbReference type="AlphaFoldDB" id="A0A3P6Q6F4"/>
<dbReference type="EMBL" id="UYRR01012664">
    <property type="protein sequence ID" value="VDK26458.1"/>
    <property type="molecule type" value="Genomic_DNA"/>
</dbReference>
<keyword evidence="2" id="KW-1185">Reference proteome</keyword>
<reference evidence="1 2" key="1">
    <citation type="submission" date="2018-11" db="EMBL/GenBank/DDBJ databases">
        <authorList>
            <consortium name="Pathogen Informatics"/>
        </authorList>
    </citation>
    <scope>NUCLEOTIDE SEQUENCE [LARGE SCALE GENOMIC DNA]</scope>
</reference>
<proteinExistence type="predicted"/>
<protein>
    <submittedName>
        <fullName evidence="1">Uncharacterized protein</fullName>
    </submittedName>
</protein>
<dbReference type="Proteomes" id="UP000267096">
    <property type="component" value="Unassembled WGS sequence"/>
</dbReference>
<evidence type="ECO:0000313" key="1">
    <source>
        <dbReference type="EMBL" id="VDK26458.1"/>
    </source>
</evidence>
<evidence type="ECO:0000313" key="2">
    <source>
        <dbReference type="Proteomes" id="UP000267096"/>
    </source>
</evidence>
<sequence length="42" mass="4669">MAVTYLLSVLMVSRYRDILEPPSTPSPFFDTTKAGFVARTSC</sequence>
<organism evidence="1 2">
    <name type="scientific">Anisakis simplex</name>
    <name type="common">Herring worm</name>
    <dbReference type="NCBI Taxonomy" id="6269"/>
    <lineage>
        <taxon>Eukaryota</taxon>
        <taxon>Metazoa</taxon>
        <taxon>Ecdysozoa</taxon>
        <taxon>Nematoda</taxon>
        <taxon>Chromadorea</taxon>
        <taxon>Rhabditida</taxon>
        <taxon>Spirurina</taxon>
        <taxon>Ascaridomorpha</taxon>
        <taxon>Ascaridoidea</taxon>
        <taxon>Anisakidae</taxon>
        <taxon>Anisakis</taxon>
        <taxon>Anisakis simplex complex</taxon>
    </lineage>
</organism>
<gene>
    <name evidence="1" type="ORF">ASIM_LOCUS6060</name>
</gene>